<keyword evidence="3" id="KW-0804">Transcription</keyword>
<keyword evidence="1" id="KW-0805">Transcription regulation</keyword>
<dbReference type="NCBIfam" id="NF033788">
    <property type="entry name" value="HTH_metalloreg"/>
    <property type="match status" value="1"/>
</dbReference>
<evidence type="ECO:0000313" key="6">
    <source>
        <dbReference type="Proteomes" id="UP000186469"/>
    </source>
</evidence>
<keyword evidence="2 5" id="KW-0238">DNA-binding</keyword>
<name>A0A1M7TMF8_9BACT</name>
<feature type="domain" description="HTH arsR-type" evidence="4">
    <location>
        <begin position="6"/>
        <end position="108"/>
    </location>
</feature>
<dbReference type="InterPro" id="IPR036390">
    <property type="entry name" value="WH_DNA-bd_sf"/>
</dbReference>
<reference evidence="5 6" key="1">
    <citation type="submission" date="2016-12" db="EMBL/GenBank/DDBJ databases">
        <authorList>
            <person name="Song W.-J."/>
            <person name="Kurnit D.M."/>
        </authorList>
    </citation>
    <scope>NUCLEOTIDE SEQUENCE [LARGE SCALE GENOMIC DNA]</scope>
    <source>
        <strain evidence="5 6">DSM 11393</strain>
    </source>
</reference>
<evidence type="ECO:0000256" key="3">
    <source>
        <dbReference type="ARBA" id="ARBA00023163"/>
    </source>
</evidence>
<evidence type="ECO:0000259" key="4">
    <source>
        <dbReference type="PROSITE" id="PS50987"/>
    </source>
</evidence>
<dbReference type="Pfam" id="PF12840">
    <property type="entry name" value="HTH_20"/>
    <property type="match status" value="1"/>
</dbReference>
<protein>
    <submittedName>
        <fullName evidence="5">DNA-binding transcriptional regulator, ArsR family</fullName>
    </submittedName>
</protein>
<dbReference type="CDD" id="cd00090">
    <property type="entry name" value="HTH_ARSR"/>
    <property type="match status" value="1"/>
</dbReference>
<evidence type="ECO:0000313" key="5">
    <source>
        <dbReference type="EMBL" id="SHN71951.1"/>
    </source>
</evidence>
<dbReference type="InterPro" id="IPR011991">
    <property type="entry name" value="ArsR-like_HTH"/>
</dbReference>
<dbReference type="AlphaFoldDB" id="A0A1M7TMF8"/>
<dbReference type="RefSeq" id="WP_072697930.1">
    <property type="nucleotide sequence ID" value="NZ_FRDI01000016.1"/>
</dbReference>
<dbReference type="Gene3D" id="1.10.10.10">
    <property type="entry name" value="Winged helix-like DNA-binding domain superfamily/Winged helix DNA-binding domain"/>
    <property type="match status" value="1"/>
</dbReference>
<proteinExistence type="predicted"/>
<dbReference type="EMBL" id="FRDI01000016">
    <property type="protein sequence ID" value="SHN71951.1"/>
    <property type="molecule type" value="Genomic_DNA"/>
</dbReference>
<dbReference type="SMART" id="SM00418">
    <property type="entry name" value="HTH_ARSR"/>
    <property type="match status" value="1"/>
</dbReference>
<dbReference type="GO" id="GO:0003700">
    <property type="term" value="F:DNA-binding transcription factor activity"/>
    <property type="evidence" value="ECO:0007669"/>
    <property type="project" value="InterPro"/>
</dbReference>
<dbReference type="OrthoDB" id="9810923at2"/>
<dbReference type="PANTHER" id="PTHR33154:SF33">
    <property type="entry name" value="TRANSCRIPTIONAL REPRESSOR SDPR"/>
    <property type="match status" value="1"/>
</dbReference>
<dbReference type="GO" id="GO:0003677">
    <property type="term" value="F:DNA binding"/>
    <property type="evidence" value="ECO:0007669"/>
    <property type="project" value="UniProtKB-KW"/>
</dbReference>
<evidence type="ECO:0000256" key="2">
    <source>
        <dbReference type="ARBA" id="ARBA00023125"/>
    </source>
</evidence>
<dbReference type="InterPro" id="IPR036388">
    <property type="entry name" value="WH-like_DNA-bd_sf"/>
</dbReference>
<evidence type="ECO:0000256" key="1">
    <source>
        <dbReference type="ARBA" id="ARBA00023015"/>
    </source>
</evidence>
<dbReference type="PANTHER" id="PTHR33154">
    <property type="entry name" value="TRANSCRIPTIONAL REGULATOR, ARSR FAMILY"/>
    <property type="match status" value="1"/>
</dbReference>
<sequence>MNTRYIKELPNHWLPIEKVFSALGDQIRQKILLLFEPNEEISIKTIVETIGLSRSAVVHHLKILEEAKLLVPRKQGRELMYKVNYIVALEAVDKLKIYIQEEFNHDTN</sequence>
<dbReference type="PROSITE" id="PS50987">
    <property type="entry name" value="HTH_ARSR_2"/>
    <property type="match status" value="1"/>
</dbReference>
<accession>A0A1M7TMF8</accession>
<dbReference type="InterPro" id="IPR051081">
    <property type="entry name" value="HTH_MetalResp_TranReg"/>
</dbReference>
<gene>
    <name evidence="5" type="ORF">SAMN02745728_02257</name>
</gene>
<dbReference type="PRINTS" id="PR00778">
    <property type="entry name" value="HTHARSR"/>
</dbReference>
<dbReference type="Proteomes" id="UP000186469">
    <property type="component" value="Unassembled WGS sequence"/>
</dbReference>
<dbReference type="SUPFAM" id="SSF46785">
    <property type="entry name" value="Winged helix' DNA-binding domain"/>
    <property type="match status" value="1"/>
</dbReference>
<dbReference type="InterPro" id="IPR001845">
    <property type="entry name" value="HTH_ArsR_DNA-bd_dom"/>
</dbReference>
<keyword evidence="6" id="KW-1185">Reference proteome</keyword>
<organism evidence="5 6">
    <name type="scientific">Desulfovibrio litoralis DSM 11393</name>
    <dbReference type="NCBI Taxonomy" id="1121455"/>
    <lineage>
        <taxon>Bacteria</taxon>
        <taxon>Pseudomonadati</taxon>
        <taxon>Thermodesulfobacteriota</taxon>
        <taxon>Desulfovibrionia</taxon>
        <taxon>Desulfovibrionales</taxon>
        <taxon>Desulfovibrionaceae</taxon>
        <taxon>Desulfovibrio</taxon>
    </lineage>
</organism>
<dbReference type="STRING" id="1121455.SAMN02745728_02257"/>